<proteinExistence type="predicted"/>
<feature type="domain" description="Reverse transcriptase Ty1/copia-type" evidence="1">
    <location>
        <begin position="4"/>
        <end position="79"/>
    </location>
</feature>
<dbReference type="InterPro" id="IPR043502">
    <property type="entry name" value="DNA/RNA_pol_sf"/>
</dbReference>
<name>A5C2U0_VITVI</name>
<evidence type="ECO:0000313" key="2">
    <source>
        <dbReference type="EMBL" id="CAN75245.1"/>
    </source>
</evidence>
<dbReference type="SUPFAM" id="SSF56672">
    <property type="entry name" value="DNA/RNA polymerases"/>
    <property type="match status" value="1"/>
</dbReference>
<dbReference type="EMBL" id="AM480090">
    <property type="protein sequence ID" value="CAN75245.1"/>
    <property type="molecule type" value="Genomic_DNA"/>
</dbReference>
<dbReference type="InterPro" id="IPR013103">
    <property type="entry name" value="RVT_2"/>
</dbReference>
<sequence length="82" mass="9338">MAKDIKNAFLHGDLAEEVYMEQPPGFVAQGEYGLVCRLRRSLYGLKQSPRAWFSCFSSVVQEFGMFRSTSDHSVFYHHNSSG</sequence>
<gene>
    <name evidence="2" type="ORF">VITISV_014213</name>
</gene>
<reference evidence="2" key="1">
    <citation type="journal article" date="2007" name="PLoS ONE">
        <title>The first genome sequence of an elite grapevine cultivar (Pinot noir Vitis vinifera L.): coping with a highly heterozygous genome.</title>
        <authorList>
            <person name="Velasco R."/>
            <person name="Zharkikh A."/>
            <person name="Troggio M."/>
            <person name="Cartwright D.A."/>
            <person name="Cestaro A."/>
            <person name="Pruss D."/>
            <person name="Pindo M."/>
            <person name="FitzGerald L.M."/>
            <person name="Vezzulli S."/>
            <person name="Reid J."/>
            <person name="Malacarne G."/>
            <person name="Iliev D."/>
            <person name="Coppola G."/>
            <person name="Wardell B."/>
            <person name="Micheletti D."/>
            <person name="Macalma T."/>
            <person name="Facci M."/>
            <person name="Mitchell J.T."/>
            <person name="Perazzolli M."/>
            <person name="Eldredge G."/>
            <person name="Gatto P."/>
            <person name="Oyzerski R."/>
            <person name="Moretto M."/>
            <person name="Gutin N."/>
            <person name="Stefanini M."/>
            <person name="Chen Y."/>
            <person name="Segala C."/>
            <person name="Davenport C."/>
            <person name="Dematte L."/>
            <person name="Mraz A."/>
            <person name="Battilana J."/>
            <person name="Stormo K."/>
            <person name="Costa F."/>
            <person name="Tao Q."/>
            <person name="Si-Ammour A."/>
            <person name="Harkins T."/>
            <person name="Lackey A."/>
            <person name="Perbost C."/>
            <person name="Taillon B."/>
            <person name="Stella A."/>
            <person name="Solovyev V."/>
            <person name="Fawcett J.A."/>
            <person name="Sterck L."/>
            <person name="Vandepoele K."/>
            <person name="Grando S.M."/>
            <person name="Toppo S."/>
            <person name="Moser C."/>
            <person name="Lanchbury J."/>
            <person name="Bogden R."/>
            <person name="Skolnick M."/>
            <person name="Sgaramella V."/>
            <person name="Bhatnagar S.K."/>
            <person name="Fontana P."/>
            <person name="Gutin A."/>
            <person name="Van de Peer Y."/>
            <person name="Salamini F."/>
            <person name="Viola R."/>
        </authorList>
    </citation>
    <scope>NUCLEOTIDE SEQUENCE</scope>
</reference>
<protein>
    <recommendedName>
        <fullName evidence="1">Reverse transcriptase Ty1/copia-type domain-containing protein</fullName>
    </recommendedName>
</protein>
<dbReference type="Pfam" id="PF07727">
    <property type="entry name" value="RVT_2"/>
    <property type="match status" value="1"/>
</dbReference>
<accession>A5C2U0</accession>
<evidence type="ECO:0000259" key="1">
    <source>
        <dbReference type="Pfam" id="PF07727"/>
    </source>
</evidence>
<organism evidence="2">
    <name type="scientific">Vitis vinifera</name>
    <name type="common">Grape</name>
    <dbReference type="NCBI Taxonomy" id="29760"/>
    <lineage>
        <taxon>Eukaryota</taxon>
        <taxon>Viridiplantae</taxon>
        <taxon>Streptophyta</taxon>
        <taxon>Embryophyta</taxon>
        <taxon>Tracheophyta</taxon>
        <taxon>Spermatophyta</taxon>
        <taxon>Magnoliopsida</taxon>
        <taxon>eudicotyledons</taxon>
        <taxon>Gunneridae</taxon>
        <taxon>Pentapetalae</taxon>
        <taxon>rosids</taxon>
        <taxon>Vitales</taxon>
        <taxon>Vitaceae</taxon>
        <taxon>Viteae</taxon>
        <taxon>Vitis</taxon>
    </lineage>
</organism>
<dbReference type="AlphaFoldDB" id="A5C2U0"/>